<dbReference type="InterPro" id="IPR045344">
    <property type="entry name" value="C-JID"/>
</dbReference>
<dbReference type="InterPro" id="IPR002182">
    <property type="entry name" value="NB-ARC"/>
</dbReference>
<dbReference type="InterPro" id="IPR027417">
    <property type="entry name" value="P-loop_NTPase"/>
</dbReference>
<evidence type="ECO:0000256" key="3">
    <source>
        <dbReference type="ARBA" id="ARBA00022737"/>
    </source>
</evidence>
<dbReference type="PRINTS" id="PR00364">
    <property type="entry name" value="DISEASERSIST"/>
</dbReference>
<evidence type="ECO:0000256" key="5">
    <source>
        <dbReference type="ARBA" id="ARBA00047304"/>
    </source>
</evidence>
<feature type="domain" description="NB-ARC" evidence="6">
    <location>
        <begin position="784"/>
        <end position="935"/>
    </location>
</feature>
<dbReference type="Pfam" id="PF23282">
    <property type="entry name" value="WHD_ROQ1"/>
    <property type="match status" value="1"/>
</dbReference>
<dbReference type="Pfam" id="PF20160">
    <property type="entry name" value="C-JID"/>
    <property type="match status" value="1"/>
</dbReference>
<dbReference type="InterPro" id="IPR032675">
    <property type="entry name" value="LRR_dom_sf"/>
</dbReference>
<evidence type="ECO:0000313" key="9">
    <source>
        <dbReference type="EMBL" id="KAG5411334.1"/>
    </source>
</evidence>
<protein>
    <recommendedName>
        <fullName evidence="1">ADP-ribosyl cyclase/cyclic ADP-ribose hydrolase</fullName>
        <ecNumber evidence="1">3.2.2.6</ecNumber>
    </recommendedName>
</protein>
<evidence type="ECO:0000256" key="4">
    <source>
        <dbReference type="ARBA" id="ARBA00023027"/>
    </source>
</evidence>
<dbReference type="SUPFAM" id="SSF52047">
    <property type="entry name" value="RNI-like"/>
    <property type="match status" value="1"/>
</dbReference>
<gene>
    <name evidence="9" type="primary">A02g510280.1_BraROA</name>
    <name evidence="9" type="ORF">IGI04_007653</name>
</gene>
<feature type="domain" description="C-JID" evidence="7">
    <location>
        <begin position="489"/>
        <end position="620"/>
    </location>
</feature>
<feature type="domain" description="Disease resistance protein Roq1-like winged-helix" evidence="8">
    <location>
        <begin position="991"/>
        <end position="1062"/>
    </location>
</feature>
<dbReference type="Gene3D" id="3.80.10.10">
    <property type="entry name" value="Ribonuclease Inhibitor"/>
    <property type="match status" value="3"/>
</dbReference>
<dbReference type="EMBL" id="JADBGQ010000002">
    <property type="protein sequence ID" value="KAG5411334.1"/>
    <property type="molecule type" value="Genomic_DNA"/>
</dbReference>
<dbReference type="Proteomes" id="UP000823674">
    <property type="component" value="Chromosome A02"/>
</dbReference>
<evidence type="ECO:0000313" key="10">
    <source>
        <dbReference type="Proteomes" id="UP000823674"/>
    </source>
</evidence>
<dbReference type="Pfam" id="PF07725">
    <property type="entry name" value="LRR_3"/>
    <property type="match status" value="1"/>
</dbReference>
<keyword evidence="4" id="KW-0520">NAD</keyword>
<keyword evidence="3" id="KW-0677">Repeat</keyword>
<reference evidence="9 10" key="1">
    <citation type="submission" date="2021-03" db="EMBL/GenBank/DDBJ databases">
        <authorList>
            <person name="King G.J."/>
            <person name="Bancroft I."/>
            <person name="Baten A."/>
            <person name="Bloomfield J."/>
            <person name="Borpatragohain P."/>
            <person name="He Z."/>
            <person name="Irish N."/>
            <person name="Irwin J."/>
            <person name="Liu K."/>
            <person name="Mauleon R.P."/>
            <person name="Moore J."/>
            <person name="Morris R."/>
            <person name="Ostergaard L."/>
            <person name="Wang B."/>
            <person name="Wells R."/>
        </authorList>
    </citation>
    <scope>NUCLEOTIDE SEQUENCE [LARGE SCALE GENOMIC DNA]</scope>
    <source>
        <strain evidence="9">R-o-18</strain>
        <tissue evidence="9">Leaf</tissue>
    </source>
</reference>
<name>A0ABQ7NKE1_BRACM</name>
<dbReference type="InterPro" id="IPR058192">
    <property type="entry name" value="WHD_ROQ1-like"/>
</dbReference>
<dbReference type="EC" id="3.2.2.6" evidence="1"/>
<dbReference type="PANTHER" id="PTHR11017:SF326">
    <property type="entry name" value="TIR DOMAIN-CONTAINING PROTEIN"/>
    <property type="match status" value="1"/>
</dbReference>
<comment type="caution">
    <text evidence="9">The sequence shown here is derived from an EMBL/GenBank/DDBJ whole genome shotgun (WGS) entry which is preliminary data.</text>
</comment>
<dbReference type="InterPro" id="IPR011713">
    <property type="entry name" value="Leu-rich_rpt_3"/>
</dbReference>
<dbReference type="SUPFAM" id="SSF52058">
    <property type="entry name" value="L domain-like"/>
    <property type="match status" value="1"/>
</dbReference>
<proteinExistence type="predicted"/>
<dbReference type="Pfam" id="PF00931">
    <property type="entry name" value="NB-ARC"/>
    <property type="match status" value="1"/>
</dbReference>
<evidence type="ECO:0000259" key="8">
    <source>
        <dbReference type="Pfam" id="PF23282"/>
    </source>
</evidence>
<evidence type="ECO:0000256" key="1">
    <source>
        <dbReference type="ARBA" id="ARBA00011982"/>
    </source>
</evidence>
<dbReference type="SUPFAM" id="SSF52540">
    <property type="entry name" value="P-loop containing nucleoside triphosphate hydrolases"/>
    <property type="match status" value="2"/>
</dbReference>
<evidence type="ECO:0000259" key="6">
    <source>
        <dbReference type="Pfam" id="PF00931"/>
    </source>
</evidence>
<evidence type="ECO:0000256" key="2">
    <source>
        <dbReference type="ARBA" id="ARBA00022614"/>
    </source>
</evidence>
<dbReference type="PANTHER" id="PTHR11017">
    <property type="entry name" value="LEUCINE-RICH REPEAT-CONTAINING PROTEIN"/>
    <property type="match status" value="1"/>
</dbReference>
<evidence type="ECO:0000259" key="7">
    <source>
        <dbReference type="Pfam" id="PF20160"/>
    </source>
</evidence>
<dbReference type="Gene3D" id="3.40.50.300">
    <property type="entry name" value="P-loop containing nucleotide triphosphate hydrolases"/>
    <property type="match status" value="2"/>
</dbReference>
<comment type="catalytic activity">
    <reaction evidence="5">
        <text>NAD(+) + H2O = ADP-D-ribose + nicotinamide + H(+)</text>
        <dbReference type="Rhea" id="RHEA:16301"/>
        <dbReference type="ChEBI" id="CHEBI:15377"/>
        <dbReference type="ChEBI" id="CHEBI:15378"/>
        <dbReference type="ChEBI" id="CHEBI:17154"/>
        <dbReference type="ChEBI" id="CHEBI:57540"/>
        <dbReference type="ChEBI" id="CHEBI:57967"/>
        <dbReference type="EC" id="3.2.2.6"/>
    </reaction>
    <physiologicalReaction direction="left-to-right" evidence="5">
        <dbReference type="Rhea" id="RHEA:16302"/>
    </physiologicalReaction>
</comment>
<keyword evidence="10" id="KW-1185">Reference proteome</keyword>
<sequence>MLESEEVRMVGLCGSSGIGKTTIARVLFNRLSRHFQDICDVLSEGIGTQKVIGIALDIDEIDEFYVHKSAFTRMRNLRFLKLYSRLRLYREGKLQLHGNFDYLPPKIKLLHWDEFPMRYMPSKFRPENLVELIMEDSKLEKLWEGILTLPCLKEMDLSGSQNLIEMPDLSKATNLDTLKLQNCYSLVKLPSSIPHPNKLATINLKNCRNLETIPIGISLKSLEVLNLYGCSMLRTIPLFSVNISHLSIDETSIEEIPSVLQLENFRLENLSYLSMKNIKSEKLWERVKPLTLLTTMLSPSLNQLYLSEIPSLVGLPSSFQNLHQLMHLEIKNCINLETLPTGINLQSLWELNLSGCSRLRTFPDISTNIGRLYLSETGIEEVPRWIEKLSWLRVLYLNGCINLETLPTRINLPSLYVLDLSGCSRLRDFPDISTNIKVIWMKGCNKLEYVNLNFFKLTRLEEVDFSNCLNLDKEALFQQRTYLGCQLWFSGEEVPSYFTHRTTGTSSSLTVHLLPSSLSQPFLRFRACLVLFDNYVANFRFKGRFWNSFDSFGQQAQDFWGETEYYSIKPFVKGSHLLILDCDIHLSIGSDILAEMNYTHVDLQLDFPSEYELKEWGIRLCSLADNQLGNPNTLPHVFETDGGNTLYQAGEGEGCGSNDQVTERSSKRMRAINIAVICLAVIKSTNRKHPVGFQSVAVIKSTNVKRQSSCIRRNNGEVVAKEVKNQWKQALTDVANILGYHWDNDAKMVKEIAIHVLLKLSPSQDWEYFVGIEDHIKEMNLLLNLDSEEVRTVGIWGRYGIGKTTIARSIFRLNSSHFQSSNFIDRRFVSKSMENYSRSNPDDYKVKSRLQKSFLSEILGKKHQKVLIVIDGLDDQLVLDALAFQTQWFGNGSRIIVVTHDKSLLMAHGIDQIYEVSLPSEEQAHKIFCRSTFRQDYPPECFRELAFEVVTNHTPFSLNFLGWCLRGRDKEEWSEWINRALKFPYDVLLHNEKEKLIFRYIACLLNFEKVRDILWLLEDSDLGVEIGLNNLVDKSLVHVREDTIEMHCSLQELGKDIVLAQSNEPEKREFLVDSTDICHVLEDNIATTKLLGISLDMDEIDELYMRAPSKDCVI</sequence>
<keyword evidence="2" id="KW-0433">Leucine-rich repeat</keyword>
<organism evidence="9 10">
    <name type="scientific">Brassica rapa subsp. trilocularis</name>
    <dbReference type="NCBI Taxonomy" id="1813537"/>
    <lineage>
        <taxon>Eukaryota</taxon>
        <taxon>Viridiplantae</taxon>
        <taxon>Streptophyta</taxon>
        <taxon>Embryophyta</taxon>
        <taxon>Tracheophyta</taxon>
        <taxon>Spermatophyta</taxon>
        <taxon>Magnoliopsida</taxon>
        <taxon>eudicotyledons</taxon>
        <taxon>Gunneridae</taxon>
        <taxon>Pentapetalae</taxon>
        <taxon>rosids</taxon>
        <taxon>malvids</taxon>
        <taxon>Brassicales</taxon>
        <taxon>Brassicaceae</taxon>
        <taxon>Brassiceae</taxon>
        <taxon>Brassica</taxon>
    </lineage>
</organism>
<accession>A0ABQ7NKE1</accession>
<dbReference type="InterPro" id="IPR044974">
    <property type="entry name" value="Disease_R_plants"/>
</dbReference>